<feature type="chain" id="PRO_5027866782" evidence="1">
    <location>
        <begin position="24"/>
        <end position="103"/>
    </location>
</feature>
<evidence type="ECO:0000313" key="3">
    <source>
        <dbReference type="RefSeq" id="XP_030983794.1"/>
    </source>
</evidence>
<dbReference type="GeneID" id="41958335"/>
<dbReference type="OrthoDB" id="5177164at2759"/>
<dbReference type="RefSeq" id="XP_030983794.1">
    <property type="nucleotide sequence ID" value="XM_031123425.1"/>
</dbReference>
<organism evidence="2 3">
    <name type="scientific">Pyricularia grisea</name>
    <name type="common">Crabgrass-specific blast fungus</name>
    <name type="synonym">Magnaporthe grisea</name>
    <dbReference type="NCBI Taxonomy" id="148305"/>
    <lineage>
        <taxon>Eukaryota</taxon>
        <taxon>Fungi</taxon>
        <taxon>Dikarya</taxon>
        <taxon>Ascomycota</taxon>
        <taxon>Pezizomycotina</taxon>
        <taxon>Sordariomycetes</taxon>
        <taxon>Sordariomycetidae</taxon>
        <taxon>Magnaporthales</taxon>
        <taxon>Pyriculariaceae</taxon>
        <taxon>Pyricularia</taxon>
    </lineage>
</organism>
<evidence type="ECO:0000256" key="1">
    <source>
        <dbReference type="SAM" id="SignalP"/>
    </source>
</evidence>
<keyword evidence="1" id="KW-0732">Signal</keyword>
<proteinExistence type="predicted"/>
<dbReference type="KEGG" id="pgri:PgNI_03370"/>
<sequence length="103" mass="11274">MHTRHWQGLLQCLAFLYATQTLGLPVGNEQLQEFELYGEDFDGSGGFRLALGSAGTREHYPRPMPGSAAAEEPGRLYEARRKAQGRAREEALEQLRVLAGGGG</sequence>
<reference evidence="3" key="2">
    <citation type="submission" date="2019-10" db="EMBL/GenBank/DDBJ databases">
        <authorList>
            <consortium name="NCBI Genome Project"/>
        </authorList>
    </citation>
    <scope>NUCLEOTIDE SEQUENCE</scope>
    <source>
        <strain evidence="3">NI907</strain>
    </source>
</reference>
<evidence type="ECO:0000313" key="2">
    <source>
        <dbReference type="Proteomes" id="UP000515153"/>
    </source>
</evidence>
<reference evidence="3" key="1">
    <citation type="journal article" date="2019" name="Mol. Biol. Evol.">
        <title>Blast fungal genomes show frequent chromosomal changes, gene gains and losses, and effector gene turnover.</title>
        <authorList>
            <person name="Gomez Luciano L.B."/>
            <person name="Jason Tsai I."/>
            <person name="Chuma I."/>
            <person name="Tosa Y."/>
            <person name="Chen Y.H."/>
            <person name="Li J.Y."/>
            <person name="Li M.Y."/>
            <person name="Jade Lu M.Y."/>
            <person name="Nakayashiki H."/>
            <person name="Li W.H."/>
        </authorList>
    </citation>
    <scope>NUCLEOTIDE SEQUENCE</scope>
    <source>
        <strain evidence="3">NI907</strain>
    </source>
</reference>
<accession>A0A6P8B9T9</accession>
<dbReference type="Proteomes" id="UP000515153">
    <property type="component" value="Unplaced"/>
</dbReference>
<feature type="signal peptide" evidence="1">
    <location>
        <begin position="1"/>
        <end position="23"/>
    </location>
</feature>
<reference evidence="3" key="3">
    <citation type="submission" date="2025-08" db="UniProtKB">
        <authorList>
            <consortium name="RefSeq"/>
        </authorList>
    </citation>
    <scope>IDENTIFICATION</scope>
    <source>
        <strain evidence="3">NI907</strain>
    </source>
</reference>
<dbReference type="AlphaFoldDB" id="A0A6P8B9T9"/>
<protein>
    <submittedName>
        <fullName evidence="3">Uncharacterized protein</fullName>
    </submittedName>
</protein>
<name>A0A6P8B9T9_PYRGI</name>
<gene>
    <name evidence="3" type="ORF">PgNI_03370</name>
</gene>
<keyword evidence="2" id="KW-1185">Reference proteome</keyword>